<keyword evidence="4 6" id="KW-1133">Transmembrane helix</keyword>
<comment type="similarity">
    <text evidence="2">Belongs to the ERGIC family.</text>
</comment>
<keyword evidence="5 6" id="KW-0472">Membrane</keyword>
<evidence type="ECO:0000256" key="4">
    <source>
        <dbReference type="ARBA" id="ARBA00022989"/>
    </source>
</evidence>
<reference evidence="9" key="1">
    <citation type="submission" date="2021-06" db="EMBL/GenBank/DDBJ databases">
        <authorList>
            <person name="Hodson N. C."/>
            <person name="Mongue J. A."/>
            <person name="Jaron S. K."/>
        </authorList>
    </citation>
    <scope>NUCLEOTIDE SEQUENCE</scope>
</reference>
<proteinExistence type="inferred from homology"/>
<dbReference type="GO" id="GO:0033116">
    <property type="term" value="C:endoplasmic reticulum-Golgi intermediate compartment membrane"/>
    <property type="evidence" value="ECO:0007669"/>
    <property type="project" value="UniProtKB-SubCell"/>
</dbReference>
<organism evidence="9 10">
    <name type="scientific">Allacma fusca</name>
    <dbReference type="NCBI Taxonomy" id="39272"/>
    <lineage>
        <taxon>Eukaryota</taxon>
        <taxon>Metazoa</taxon>
        <taxon>Ecdysozoa</taxon>
        <taxon>Arthropoda</taxon>
        <taxon>Hexapoda</taxon>
        <taxon>Collembola</taxon>
        <taxon>Symphypleona</taxon>
        <taxon>Sminthuridae</taxon>
        <taxon>Allacma</taxon>
    </lineage>
</organism>
<dbReference type="InterPro" id="IPR012936">
    <property type="entry name" value="Erv_C"/>
</dbReference>
<dbReference type="Proteomes" id="UP000708208">
    <property type="component" value="Unassembled WGS sequence"/>
</dbReference>
<dbReference type="EMBL" id="CAJVCH010000001">
    <property type="protein sequence ID" value="CAG7629085.1"/>
    <property type="molecule type" value="Genomic_DNA"/>
</dbReference>
<feature type="transmembrane region" description="Helical" evidence="6">
    <location>
        <begin position="244"/>
        <end position="265"/>
    </location>
</feature>
<protein>
    <recommendedName>
        <fullName evidence="11">Endoplasmic reticulum-Golgi intermediate compartment protein 1</fullName>
    </recommendedName>
</protein>
<dbReference type="OrthoDB" id="270930at2759"/>
<evidence type="ECO:0000259" key="8">
    <source>
        <dbReference type="Pfam" id="PF13850"/>
    </source>
</evidence>
<evidence type="ECO:0000256" key="2">
    <source>
        <dbReference type="ARBA" id="ARBA00005648"/>
    </source>
</evidence>
<gene>
    <name evidence="9" type="ORF">AFUS01_LOCUS24</name>
</gene>
<keyword evidence="10" id="KW-1185">Reference proteome</keyword>
<sequence>MAFDVRRLDIYRKVPKDLTQPTLTGALISVLCCFAILVLLVSELFRYLQTDLVSEVYVDNPGGDSDRVPVSVTVELPNLKCEYVGLDIQDDMGRHEVGFVENTEKTPLGENDKGCVFHALFQINKVPGNFHVSTHSAKEQPENPDFSHRIVEVRLGDKIVAKNVIGSFNPLAGVENKAEYGIESHDYIMKIVPTIYEGYDGSTTISYQYTYAHRSFLGRGSAALWFRYDLSPLTVRYKEKGEPIFSFLTAVCAVVGGVFTVAGIIDGLVFSASEIYKKLEIGKLN</sequence>
<dbReference type="GO" id="GO:0006888">
    <property type="term" value="P:endoplasmic reticulum to Golgi vesicle-mediated transport"/>
    <property type="evidence" value="ECO:0007669"/>
    <property type="project" value="TreeGrafter"/>
</dbReference>
<evidence type="ECO:0000256" key="6">
    <source>
        <dbReference type="SAM" id="Phobius"/>
    </source>
</evidence>
<evidence type="ECO:0000313" key="9">
    <source>
        <dbReference type="EMBL" id="CAG7629085.1"/>
    </source>
</evidence>
<dbReference type="GO" id="GO:0030134">
    <property type="term" value="C:COPII-coated ER to Golgi transport vesicle"/>
    <property type="evidence" value="ECO:0007669"/>
    <property type="project" value="TreeGrafter"/>
</dbReference>
<dbReference type="Pfam" id="PF13850">
    <property type="entry name" value="ERGIC_N"/>
    <property type="match status" value="1"/>
</dbReference>
<dbReference type="AlphaFoldDB" id="A0A8J2JAC1"/>
<keyword evidence="3 6" id="KW-0812">Transmembrane</keyword>
<feature type="domain" description="Endoplasmic reticulum vesicle transporter C-terminal" evidence="7">
    <location>
        <begin position="109"/>
        <end position="266"/>
    </location>
</feature>
<comment type="caution">
    <text evidence="9">The sequence shown here is derived from an EMBL/GenBank/DDBJ whole genome shotgun (WGS) entry which is preliminary data.</text>
</comment>
<evidence type="ECO:0000256" key="3">
    <source>
        <dbReference type="ARBA" id="ARBA00022692"/>
    </source>
</evidence>
<feature type="transmembrane region" description="Helical" evidence="6">
    <location>
        <begin position="20"/>
        <end position="41"/>
    </location>
</feature>
<comment type="subcellular location">
    <subcellularLocation>
        <location evidence="1">Endoplasmic reticulum-Golgi intermediate compartment membrane</location>
        <topology evidence="1">Multi-pass membrane protein</topology>
    </subcellularLocation>
</comment>
<feature type="domain" description="Endoplasmic reticulum vesicle transporter N-terminal" evidence="8">
    <location>
        <begin position="5"/>
        <end position="96"/>
    </location>
</feature>
<evidence type="ECO:0000313" key="10">
    <source>
        <dbReference type="Proteomes" id="UP000708208"/>
    </source>
</evidence>
<dbReference type="GO" id="GO:0000139">
    <property type="term" value="C:Golgi membrane"/>
    <property type="evidence" value="ECO:0007669"/>
    <property type="project" value="TreeGrafter"/>
</dbReference>
<dbReference type="PANTHER" id="PTHR10984:SF36">
    <property type="entry name" value="ENDOPLASMIC RETICULUM-GOLGI INTERMEDIATE COMPARTMENT PROTEIN 1"/>
    <property type="match status" value="1"/>
</dbReference>
<evidence type="ECO:0000256" key="1">
    <source>
        <dbReference type="ARBA" id="ARBA00004457"/>
    </source>
</evidence>
<evidence type="ECO:0000259" key="7">
    <source>
        <dbReference type="Pfam" id="PF07970"/>
    </source>
</evidence>
<dbReference type="InterPro" id="IPR039542">
    <property type="entry name" value="Erv_N"/>
</dbReference>
<evidence type="ECO:0008006" key="11">
    <source>
        <dbReference type="Google" id="ProtNLM"/>
    </source>
</evidence>
<name>A0A8J2JAC1_9HEXA</name>
<dbReference type="GO" id="GO:0005789">
    <property type="term" value="C:endoplasmic reticulum membrane"/>
    <property type="evidence" value="ECO:0007669"/>
    <property type="project" value="TreeGrafter"/>
</dbReference>
<dbReference type="InterPro" id="IPR045888">
    <property type="entry name" value="Erv"/>
</dbReference>
<dbReference type="GO" id="GO:0006890">
    <property type="term" value="P:retrograde vesicle-mediated transport, Golgi to endoplasmic reticulum"/>
    <property type="evidence" value="ECO:0007669"/>
    <property type="project" value="TreeGrafter"/>
</dbReference>
<accession>A0A8J2JAC1</accession>
<dbReference type="Pfam" id="PF07970">
    <property type="entry name" value="COPIIcoated_ERV"/>
    <property type="match status" value="1"/>
</dbReference>
<evidence type="ECO:0000256" key="5">
    <source>
        <dbReference type="ARBA" id="ARBA00023136"/>
    </source>
</evidence>
<dbReference type="PANTHER" id="PTHR10984">
    <property type="entry name" value="ENDOPLASMIC RETICULUM-GOLGI INTERMEDIATE COMPARTMENT PROTEIN"/>
    <property type="match status" value="1"/>
</dbReference>